<dbReference type="InterPro" id="IPR011009">
    <property type="entry name" value="Kinase-like_dom_sf"/>
</dbReference>
<organism evidence="5">
    <name type="scientific">Tetraselmis chuii</name>
    <dbReference type="NCBI Taxonomy" id="63592"/>
    <lineage>
        <taxon>Eukaryota</taxon>
        <taxon>Viridiplantae</taxon>
        <taxon>Chlorophyta</taxon>
        <taxon>core chlorophytes</taxon>
        <taxon>Chlorodendrophyceae</taxon>
        <taxon>Chlorodendrales</taxon>
        <taxon>Chlorodendraceae</taxon>
        <taxon>Tetraselmis</taxon>
    </lineage>
</organism>
<dbReference type="PANTHER" id="PTHR44329">
    <property type="entry name" value="SERINE/THREONINE-PROTEIN KINASE TNNI3K-RELATED"/>
    <property type="match status" value="1"/>
</dbReference>
<dbReference type="Gene3D" id="1.10.510.10">
    <property type="entry name" value="Transferase(Phosphotransferase) domain 1"/>
    <property type="match status" value="1"/>
</dbReference>
<accession>A0A7S1SL46</accession>
<evidence type="ECO:0000259" key="4">
    <source>
        <dbReference type="PROSITE" id="PS50011"/>
    </source>
</evidence>
<dbReference type="InterPro" id="IPR000719">
    <property type="entry name" value="Prot_kinase_dom"/>
</dbReference>
<feature type="domain" description="Protein kinase" evidence="4">
    <location>
        <begin position="159"/>
        <end position="425"/>
    </location>
</feature>
<dbReference type="AlphaFoldDB" id="A0A7S1SL46"/>
<dbReference type="Gene3D" id="3.30.200.20">
    <property type="entry name" value="Phosphorylase Kinase, domain 1"/>
    <property type="match status" value="1"/>
</dbReference>
<gene>
    <name evidence="5" type="ORF">TCHU04912_LOCUS3957</name>
</gene>
<reference evidence="5" key="1">
    <citation type="submission" date="2021-01" db="EMBL/GenBank/DDBJ databases">
        <authorList>
            <person name="Corre E."/>
            <person name="Pelletier E."/>
            <person name="Niang G."/>
            <person name="Scheremetjew M."/>
            <person name="Finn R."/>
            <person name="Kale V."/>
            <person name="Holt S."/>
            <person name="Cochrane G."/>
            <person name="Meng A."/>
            <person name="Brown T."/>
            <person name="Cohen L."/>
        </authorList>
    </citation>
    <scope>NUCLEOTIDE SEQUENCE</scope>
    <source>
        <strain evidence="5">PLY429</strain>
    </source>
</reference>
<evidence type="ECO:0000256" key="2">
    <source>
        <dbReference type="ARBA" id="ARBA00022840"/>
    </source>
</evidence>
<sequence>MRSYVPQCIIEQEHARSSLVAARNGSLDWMSSMQVPCSRSFTDAPSRLHHHCATPSPGQSSSTPSKPQSTSGSSSAPDAELLVSLTDISGRAVPILGADDAPLEGRDPGPILAGHATASLDLSAARSPFHPRLHTPASPPYSWTLNQEDLTILHGGECDTRLNVLGRGPWGPVYRGLMHGTDPVAIRKLSLTAAGGVQMVGVTDILDQMHRLRHPCLVMFLGAAFIGDEVWVVAEMVDGHTVAAAQRQEGKGPLRWSPCMCRAALACARAINYLHRQRPPVVHGNICAESLILDDGSRSGRATSPSRCQDTNAANVGAKLVGWKIMALDKFTDASEEESGLLSVQPAASHAPEFAPGEHLHPSIDIFCLGRLLLYMAGGDAAPRSVSHLAAQCMSSSPCERPCAAQVVRELEEMLQKMTDGVVDS</sequence>
<dbReference type="InterPro" id="IPR001245">
    <property type="entry name" value="Ser-Thr/Tyr_kinase_cat_dom"/>
</dbReference>
<feature type="region of interest" description="Disordered" evidence="3">
    <location>
        <begin position="48"/>
        <end position="77"/>
    </location>
</feature>
<evidence type="ECO:0000256" key="1">
    <source>
        <dbReference type="ARBA" id="ARBA00022741"/>
    </source>
</evidence>
<protein>
    <recommendedName>
        <fullName evidence="4">Protein kinase domain-containing protein</fullName>
    </recommendedName>
</protein>
<evidence type="ECO:0000313" key="5">
    <source>
        <dbReference type="EMBL" id="CAD9201724.1"/>
    </source>
</evidence>
<dbReference type="Pfam" id="PF07714">
    <property type="entry name" value="PK_Tyr_Ser-Thr"/>
    <property type="match status" value="1"/>
</dbReference>
<dbReference type="InterPro" id="IPR051681">
    <property type="entry name" value="Ser/Thr_Kinases-Pseudokinases"/>
</dbReference>
<name>A0A7S1SL46_9CHLO</name>
<keyword evidence="2" id="KW-0067">ATP-binding</keyword>
<dbReference type="SUPFAM" id="SSF56112">
    <property type="entry name" value="Protein kinase-like (PK-like)"/>
    <property type="match status" value="1"/>
</dbReference>
<dbReference type="GO" id="GO:0004674">
    <property type="term" value="F:protein serine/threonine kinase activity"/>
    <property type="evidence" value="ECO:0007669"/>
    <property type="project" value="TreeGrafter"/>
</dbReference>
<evidence type="ECO:0000256" key="3">
    <source>
        <dbReference type="SAM" id="MobiDB-lite"/>
    </source>
</evidence>
<dbReference type="PANTHER" id="PTHR44329:SF298">
    <property type="entry name" value="MIXED LINEAGE KINASE DOMAIN-LIKE PROTEIN"/>
    <property type="match status" value="1"/>
</dbReference>
<dbReference type="PROSITE" id="PS50011">
    <property type="entry name" value="PROTEIN_KINASE_DOM"/>
    <property type="match status" value="1"/>
</dbReference>
<dbReference type="EMBL" id="HBGG01007897">
    <property type="protein sequence ID" value="CAD9201724.1"/>
    <property type="molecule type" value="Transcribed_RNA"/>
</dbReference>
<proteinExistence type="predicted"/>
<dbReference type="GO" id="GO:0005524">
    <property type="term" value="F:ATP binding"/>
    <property type="evidence" value="ECO:0007669"/>
    <property type="project" value="UniProtKB-KW"/>
</dbReference>
<feature type="compositionally biased region" description="Low complexity" evidence="3">
    <location>
        <begin position="53"/>
        <end position="77"/>
    </location>
</feature>
<keyword evidence="1" id="KW-0547">Nucleotide-binding</keyword>